<dbReference type="InterPro" id="IPR016462">
    <property type="entry name" value="ModE"/>
</dbReference>
<dbReference type="AlphaFoldDB" id="D9PHE9"/>
<evidence type="ECO:0000256" key="3">
    <source>
        <dbReference type="ARBA" id="ARBA00022505"/>
    </source>
</evidence>
<dbReference type="NCBIfam" id="TIGR00638">
    <property type="entry name" value="Mop"/>
    <property type="match status" value="1"/>
</dbReference>
<protein>
    <submittedName>
        <fullName evidence="6">N-terminal domain of molybdenum-binding protein</fullName>
    </submittedName>
</protein>
<dbReference type="Pfam" id="PF03459">
    <property type="entry name" value="TOBE"/>
    <property type="match status" value="1"/>
</dbReference>
<dbReference type="PROSITE" id="PS51866">
    <property type="entry name" value="MOP"/>
    <property type="match status" value="1"/>
</dbReference>
<dbReference type="PANTHER" id="PTHR30432">
    <property type="entry name" value="TRANSCRIPTIONAL REGULATOR MODE"/>
    <property type="match status" value="1"/>
</dbReference>
<dbReference type="InterPro" id="IPR004606">
    <property type="entry name" value="Mop_domain"/>
</dbReference>
<reference evidence="6" key="2">
    <citation type="journal article" date="2011" name="Microb. Ecol.">
        <title>Taxonomic and Functional Metagenomic Profiling of the Microbial Community in the Anoxic Sediment of a Sub-saline Shallow Lake (Laguna de Carrizo, Central Spain).</title>
        <authorList>
            <person name="Ferrer M."/>
            <person name="Guazzaroni M.E."/>
            <person name="Richter M."/>
            <person name="Garcia-Salamanca A."/>
            <person name="Yarza P."/>
            <person name="Suarez-Suarez A."/>
            <person name="Solano J."/>
            <person name="Alcaide M."/>
            <person name="van Dillewijn P."/>
            <person name="Molina-Henares M.A."/>
            <person name="Lopez-Cortes N."/>
            <person name="Al-Ramahi Y."/>
            <person name="Guerrero C."/>
            <person name="Acosta A."/>
            <person name="de Eugenio L.I."/>
            <person name="Martinez V."/>
            <person name="Marques S."/>
            <person name="Rojo F."/>
            <person name="Santero E."/>
            <person name="Genilloud O."/>
            <person name="Perez-Perez J."/>
            <person name="Rossello-Mora R."/>
            <person name="Ramos J.L."/>
        </authorList>
    </citation>
    <scope>NUCLEOTIDE SEQUENCE</scope>
</reference>
<evidence type="ECO:0000256" key="1">
    <source>
        <dbReference type="ARBA" id="ARBA00008110"/>
    </source>
</evidence>
<dbReference type="SUPFAM" id="SSF46785">
    <property type="entry name" value="Winged helix' DNA-binding domain"/>
    <property type="match status" value="1"/>
</dbReference>
<sequence>MIELDGRFWLNVNGKAFLGGGRVELLKKIDEIGSIHSASKAMKMSYKAAWDTLKQMSELSSEPLLEKQIGGKGGGGTILTPYAKEMIATFEKFDKLHREFINRFKEAGDSPEKLQTILNRTFLTTSARNQFLCDVVDIKSNDISSEITLAFKKNTILASTITTKSLKNMGISKSQNIYAIIKANDIKITATLNTEEGNVIKGKISYINQNKNGSEIGLQSDDGFMLVALNNNSEVSNLVAGMEAYGVFGKEHILIGM</sequence>
<proteinExistence type="inferred from homology"/>
<dbReference type="PIRSF" id="PIRSF005763">
    <property type="entry name" value="Txn_reg_ModE"/>
    <property type="match status" value="1"/>
</dbReference>
<dbReference type="GO" id="GO:0006355">
    <property type="term" value="P:regulation of DNA-templated transcription"/>
    <property type="evidence" value="ECO:0007669"/>
    <property type="project" value="InterPro"/>
</dbReference>
<organism evidence="6">
    <name type="scientific">sediment metagenome</name>
    <dbReference type="NCBI Taxonomy" id="749907"/>
    <lineage>
        <taxon>unclassified sequences</taxon>
        <taxon>metagenomes</taxon>
        <taxon>ecological metagenomes</taxon>
    </lineage>
</organism>
<keyword evidence="4" id="KW-0677">Repeat</keyword>
<keyword evidence="2" id="KW-0813">Transport</keyword>
<dbReference type="InterPro" id="IPR036388">
    <property type="entry name" value="WH-like_DNA-bd_sf"/>
</dbReference>
<dbReference type="Gene3D" id="2.40.50.100">
    <property type="match status" value="2"/>
</dbReference>
<dbReference type="SUPFAM" id="SSF50331">
    <property type="entry name" value="MOP-like"/>
    <property type="match status" value="2"/>
</dbReference>
<dbReference type="EMBL" id="ADZX01000366">
    <property type="protein sequence ID" value="EFK97034.1"/>
    <property type="molecule type" value="Genomic_DNA"/>
</dbReference>
<dbReference type="GO" id="GO:0015689">
    <property type="term" value="P:molybdate ion transport"/>
    <property type="evidence" value="ECO:0007669"/>
    <property type="project" value="InterPro"/>
</dbReference>
<comment type="similarity">
    <text evidence="1">Belongs to the ModE family.</text>
</comment>
<dbReference type="PANTHER" id="PTHR30432:SF1">
    <property type="entry name" value="DNA-BINDING TRANSCRIPTIONAL DUAL REGULATOR MODE"/>
    <property type="match status" value="1"/>
</dbReference>
<dbReference type="InterPro" id="IPR051815">
    <property type="entry name" value="Molybdate_resp_trans_reg"/>
</dbReference>
<evidence type="ECO:0000259" key="5">
    <source>
        <dbReference type="PROSITE" id="PS51866"/>
    </source>
</evidence>
<feature type="domain" description="Mop" evidence="5">
    <location>
        <begin position="124"/>
        <end position="190"/>
    </location>
</feature>
<gene>
    <name evidence="6" type="ORF">LDC_0949</name>
</gene>
<evidence type="ECO:0000313" key="6">
    <source>
        <dbReference type="EMBL" id="EFK97034.1"/>
    </source>
</evidence>
<dbReference type="InterPro" id="IPR005116">
    <property type="entry name" value="Transp-assoc_OB_typ1"/>
</dbReference>
<name>D9PHE9_9ZZZZ</name>
<dbReference type="GO" id="GO:0030151">
    <property type="term" value="F:molybdenum ion binding"/>
    <property type="evidence" value="ECO:0007669"/>
    <property type="project" value="InterPro"/>
</dbReference>
<reference evidence="6" key="1">
    <citation type="submission" date="2010-07" db="EMBL/GenBank/DDBJ databases">
        <authorList>
            <consortium name="CONSOLIDER consortium CSD2007-00005"/>
            <person name="Guazzaroni M.-E."/>
            <person name="Richter M."/>
            <person name="Garcia-Salamanca A."/>
            <person name="Yarza P."/>
            <person name="Ferrer M."/>
        </authorList>
    </citation>
    <scope>NUCLEOTIDE SEQUENCE</scope>
</reference>
<dbReference type="InterPro" id="IPR008995">
    <property type="entry name" value="Mo/tungstate-bd_C_term_dom"/>
</dbReference>
<evidence type="ECO:0000256" key="2">
    <source>
        <dbReference type="ARBA" id="ARBA00022448"/>
    </source>
</evidence>
<comment type="caution">
    <text evidence="6">The sequence shown here is derived from an EMBL/GenBank/DDBJ whole genome shotgun (WGS) entry which is preliminary data.</text>
</comment>
<dbReference type="Gene3D" id="1.10.10.10">
    <property type="entry name" value="Winged helix-like DNA-binding domain superfamily/Winged helix DNA-binding domain"/>
    <property type="match status" value="1"/>
</dbReference>
<dbReference type="InterPro" id="IPR036390">
    <property type="entry name" value="WH_DNA-bd_sf"/>
</dbReference>
<evidence type="ECO:0000256" key="4">
    <source>
        <dbReference type="ARBA" id="ARBA00022737"/>
    </source>
</evidence>
<accession>D9PHE9</accession>
<keyword evidence="3" id="KW-0500">Molybdenum</keyword>